<feature type="domain" description="DUF8185" evidence="2">
    <location>
        <begin position="108"/>
        <end position="210"/>
    </location>
</feature>
<evidence type="ECO:0000259" key="2">
    <source>
        <dbReference type="Pfam" id="PF26572"/>
    </source>
</evidence>
<dbReference type="Proteomes" id="UP000010729">
    <property type="component" value="Unassembled WGS sequence"/>
</dbReference>
<dbReference type="InterPro" id="IPR058498">
    <property type="entry name" value="DUF8185"/>
</dbReference>
<gene>
    <name evidence="3" type="ORF">D477_005151</name>
</gene>
<sequence length="217" mass="22956">MVLADPQVTADFRTFVSRARSVNDGAVHLQAWDQVLAAYVSIMKPAFLGDGTPTILGLRTMMLGERAQAELTVALGAMADRLARMGSNDVLLPVPPMEVRESWTGVLPPRSGWVAEGTLAAEALNEAAAAGIREISQAVPANPGKAIVDNARSAVWGRDLELPAADIPAGAAFAAFSLGFLGEEPAAVFRNGRWLRVSTPRGHVLVRRAASLHERAG</sequence>
<organism evidence="3 4">
    <name type="scientific">Arthrobacter crystallopoietes BAB-32</name>
    <dbReference type="NCBI Taxonomy" id="1246476"/>
    <lineage>
        <taxon>Bacteria</taxon>
        <taxon>Bacillati</taxon>
        <taxon>Actinomycetota</taxon>
        <taxon>Actinomycetes</taxon>
        <taxon>Micrococcales</taxon>
        <taxon>Micrococcaceae</taxon>
        <taxon>Crystallibacter</taxon>
    </lineage>
</organism>
<comment type="caution">
    <text evidence="3">The sequence shown here is derived from an EMBL/GenBank/DDBJ whole genome shotgun (WGS) entry which is preliminary data.</text>
</comment>
<dbReference type="Pfam" id="PF26035">
    <property type="entry name" value="DUF8010"/>
    <property type="match status" value="1"/>
</dbReference>
<accession>N1VAE1</accession>
<evidence type="ECO:0000313" key="3">
    <source>
        <dbReference type="EMBL" id="EMY35248.1"/>
    </source>
</evidence>
<name>N1VAE1_9MICC</name>
<evidence type="ECO:0000313" key="4">
    <source>
        <dbReference type="Proteomes" id="UP000010729"/>
    </source>
</evidence>
<proteinExistence type="predicted"/>
<dbReference type="InterPro" id="IPR058323">
    <property type="entry name" value="DUF8010"/>
</dbReference>
<feature type="domain" description="DUF8010" evidence="1">
    <location>
        <begin position="2"/>
        <end position="100"/>
    </location>
</feature>
<protein>
    <submittedName>
        <fullName evidence="3">Uncharacterized protein</fullName>
    </submittedName>
</protein>
<evidence type="ECO:0000259" key="1">
    <source>
        <dbReference type="Pfam" id="PF26035"/>
    </source>
</evidence>
<keyword evidence="4" id="KW-1185">Reference proteome</keyword>
<reference evidence="3 4" key="1">
    <citation type="journal article" date="2013" name="Genome Announc.">
        <title>Draft Genome Sequence of Arthrobacter crystallopoietes Strain BAB-32, Revealing Genes for Bioremediation.</title>
        <authorList>
            <person name="Joshi M.N."/>
            <person name="Pandit A.S."/>
            <person name="Sharma A."/>
            <person name="Pandya R.V."/>
            <person name="Desai S.M."/>
            <person name="Saxena A.K."/>
            <person name="Bagatharia S.B."/>
        </authorList>
    </citation>
    <scope>NUCLEOTIDE SEQUENCE [LARGE SCALE GENOMIC DNA]</scope>
    <source>
        <strain evidence="3 4">BAB-32</strain>
    </source>
</reference>
<dbReference type="EMBL" id="ANPE02000079">
    <property type="protein sequence ID" value="EMY35248.1"/>
    <property type="molecule type" value="Genomic_DNA"/>
</dbReference>
<dbReference type="AlphaFoldDB" id="N1VAE1"/>
<dbReference type="Pfam" id="PF26572">
    <property type="entry name" value="DUF8185"/>
    <property type="match status" value="1"/>
</dbReference>